<dbReference type="Pfam" id="PF02653">
    <property type="entry name" value="BPD_transp_2"/>
    <property type="match status" value="1"/>
</dbReference>
<feature type="transmembrane region" description="Helical" evidence="6">
    <location>
        <begin position="244"/>
        <end position="263"/>
    </location>
</feature>
<keyword evidence="3 6" id="KW-0812">Transmembrane</keyword>
<feature type="transmembrane region" description="Helical" evidence="6">
    <location>
        <begin position="191"/>
        <end position="210"/>
    </location>
</feature>
<comment type="subcellular location">
    <subcellularLocation>
        <location evidence="1">Cell membrane</location>
        <topology evidence="1">Multi-pass membrane protein</topology>
    </subcellularLocation>
</comment>
<dbReference type="PANTHER" id="PTHR43370:SF2">
    <property type="entry name" value="ABC TRANSPORTER PERMEASE PROTEIN"/>
    <property type="match status" value="1"/>
</dbReference>
<feature type="transmembrane region" description="Helical" evidence="6">
    <location>
        <begin position="39"/>
        <end position="58"/>
    </location>
</feature>
<dbReference type="InterPro" id="IPR001851">
    <property type="entry name" value="ABC_transp_permease"/>
</dbReference>
<proteinExistence type="predicted"/>
<reference evidence="7 8" key="1">
    <citation type="submission" date="2020-06" db="EMBL/GenBank/DDBJ databases">
        <title>Genome sequence of 2 isolates from Red Sea Mangroves.</title>
        <authorList>
            <person name="Sefrji F."/>
            <person name="Michoud G."/>
            <person name="Merlino G."/>
            <person name="Daffonchio D."/>
        </authorList>
    </citation>
    <scope>NUCLEOTIDE SEQUENCE [LARGE SCALE GENOMIC DNA]</scope>
    <source>
        <strain evidence="7 8">R1DC25</strain>
    </source>
</reference>
<dbReference type="CDD" id="cd06580">
    <property type="entry name" value="TM_PBP1_transp_TpRbsC_like"/>
    <property type="match status" value="1"/>
</dbReference>
<evidence type="ECO:0000256" key="3">
    <source>
        <dbReference type="ARBA" id="ARBA00022692"/>
    </source>
</evidence>
<accession>A0A7S8C7H4</accession>
<keyword evidence="4 6" id="KW-1133">Transmembrane helix</keyword>
<feature type="transmembrane region" description="Helical" evidence="6">
    <location>
        <begin position="95"/>
        <end position="114"/>
    </location>
</feature>
<gene>
    <name evidence="7" type="ORF">HW532_20275</name>
</gene>
<name>A0A7S8C7H4_9HYPH</name>
<keyword evidence="8" id="KW-1185">Reference proteome</keyword>
<feature type="transmembrane region" description="Helical" evidence="6">
    <location>
        <begin position="216"/>
        <end position="237"/>
    </location>
</feature>
<evidence type="ECO:0000256" key="6">
    <source>
        <dbReference type="SAM" id="Phobius"/>
    </source>
</evidence>
<dbReference type="Proteomes" id="UP000593594">
    <property type="component" value="Chromosome"/>
</dbReference>
<dbReference type="KEGG" id="kmn:HW532_20275"/>
<dbReference type="EMBL" id="CP058214">
    <property type="protein sequence ID" value="QPC44828.1"/>
    <property type="molecule type" value="Genomic_DNA"/>
</dbReference>
<feature type="transmembrane region" description="Helical" evidence="6">
    <location>
        <begin position="64"/>
        <end position="88"/>
    </location>
</feature>
<evidence type="ECO:0000256" key="4">
    <source>
        <dbReference type="ARBA" id="ARBA00022989"/>
    </source>
</evidence>
<feature type="transmembrane region" description="Helical" evidence="6">
    <location>
        <begin position="134"/>
        <end position="160"/>
    </location>
</feature>
<keyword evidence="5 6" id="KW-0472">Membrane</keyword>
<dbReference type="PANTHER" id="PTHR43370">
    <property type="entry name" value="SUGAR ABC TRANSPORTER INTEGRAL MEMBRANE PROTEIN-RELATED"/>
    <property type="match status" value="1"/>
</dbReference>
<dbReference type="GO" id="GO:0022857">
    <property type="term" value="F:transmembrane transporter activity"/>
    <property type="evidence" value="ECO:0007669"/>
    <property type="project" value="InterPro"/>
</dbReference>
<evidence type="ECO:0000256" key="5">
    <source>
        <dbReference type="ARBA" id="ARBA00023136"/>
    </source>
</evidence>
<evidence type="ECO:0000256" key="1">
    <source>
        <dbReference type="ARBA" id="ARBA00004651"/>
    </source>
</evidence>
<feature type="transmembrane region" description="Helical" evidence="6">
    <location>
        <begin position="6"/>
        <end position="27"/>
    </location>
</feature>
<feature type="transmembrane region" description="Helical" evidence="6">
    <location>
        <begin position="269"/>
        <end position="286"/>
    </location>
</feature>
<evidence type="ECO:0000313" key="7">
    <source>
        <dbReference type="EMBL" id="QPC44828.1"/>
    </source>
</evidence>
<sequence length="309" mass="31579">MDGIDQAVTILAGAIRAGTPLVFAALGELVAERSGVLNLGVEGMMLMGAVTGFIATAVTGDPLVGIAAAMLAGLAMALVFAALTLGLLANQVATGLALTIFGVGLSAFVGQDYVGTPIEGLKALDLFGLAGLPVVGPLLFGHDLMVYLSLVLLAAVAWVLTRTRAGLVLRAVGENPDGAHAIGHPVLRIRLLAVLFGGACAGVAGAYLSLVYTPQWAENMTAGRGWIALALVVFATWRPVRVALGAYLFGGITILGLHVQALGFDVSSQLMATLPYIATVVVLALISRDATRIRLNAPAALGRPFHPAA</sequence>
<dbReference type="GO" id="GO:0005886">
    <property type="term" value="C:plasma membrane"/>
    <property type="evidence" value="ECO:0007669"/>
    <property type="project" value="UniProtKB-SubCell"/>
</dbReference>
<organism evidence="7 8">
    <name type="scientific">Kaustia mangrovi</name>
    <dbReference type="NCBI Taxonomy" id="2593653"/>
    <lineage>
        <taxon>Bacteria</taxon>
        <taxon>Pseudomonadati</taxon>
        <taxon>Pseudomonadota</taxon>
        <taxon>Alphaproteobacteria</taxon>
        <taxon>Hyphomicrobiales</taxon>
        <taxon>Parvibaculaceae</taxon>
        <taxon>Kaustia</taxon>
    </lineage>
</organism>
<evidence type="ECO:0000256" key="2">
    <source>
        <dbReference type="ARBA" id="ARBA00022475"/>
    </source>
</evidence>
<protein>
    <submittedName>
        <fullName evidence="7">ABC transporter permease</fullName>
    </submittedName>
</protein>
<dbReference type="AlphaFoldDB" id="A0A7S8C7H4"/>
<evidence type="ECO:0000313" key="8">
    <source>
        <dbReference type="Proteomes" id="UP000593594"/>
    </source>
</evidence>
<keyword evidence="2" id="KW-1003">Cell membrane</keyword>